<organism evidence="3 4">
    <name type="scientific">Halomonas citrativorans</name>
    <dbReference type="NCBI Taxonomy" id="2742612"/>
    <lineage>
        <taxon>Bacteria</taxon>
        <taxon>Pseudomonadati</taxon>
        <taxon>Pseudomonadota</taxon>
        <taxon>Gammaproteobacteria</taxon>
        <taxon>Oceanospirillales</taxon>
        <taxon>Halomonadaceae</taxon>
        <taxon>Halomonas</taxon>
    </lineage>
</organism>
<comment type="caution">
    <text evidence="3">The sequence shown here is derived from an EMBL/GenBank/DDBJ whole genome shotgun (WGS) entry which is preliminary data.</text>
</comment>
<name>A0ABR9FEV2_9GAMM</name>
<dbReference type="Pfam" id="PF13438">
    <property type="entry name" value="DUF4113"/>
    <property type="match status" value="1"/>
</dbReference>
<evidence type="ECO:0000313" key="3">
    <source>
        <dbReference type="EMBL" id="MBE0405023.1"/>
    </source>
</evidence>
<reference evidence="3 4" key="1">
    <citation type="submission" date="2020-07" db="EMBL/GenBank/DDBJ databases">
        <title>Halophilic bacteria isolated from french cheeses.</title>
        <authorList>
            <person name="Kothe C.I."/>
            <person name="Farah-Kraiem B."/>
            <person name="Renault P."/>
            <person name="Dridi B."/>
        </authorList>
    </citation>
    <scope>NUCLEOTIDE SEQUENCE [LARGE SCALE GENOMIC DNA]</scope>
    <source>
        <strain evidence="3 4">FME16</strain>
    </source>
</reference>
<gene>
    <name evidence="3" type="ORF">EI163_15900</name>
</gene>
<evidence type="ECO:0000313" key="4">
    <source>
        <dbReference type="Proteomes" id="UP000754821"/>
    </source>
</evidence>
<feature type="domain" description="DUF4113" evidence="2">
    <location>
        <begin position="25"/>
        <end position="74"/>
    </location>
</feature>
<evidence type="ECO:0000259" key="2">
    <source>
        <dbReference type="Pfam" id="PF13438"/>
    </source>
</evidence>
<feature type="region of interest" description="Disordered" evidence="1">
    <location>
        <begin position="1"/>
        <end position="22"/>
    </location>
</feature>
<sequence length="77" mass="8822">MSTRPAPPTAQLGRYTAEEKRQRSQQLMATMDALNEKMGKETAPRAPEKNAPWHLRCASQSPRYKTNWDELMVAHPK</sequence>
<protein>
    <submittedName>
        <fullName evidence="3">DUF4113 domain-containing protein</fullName>
    </submittedName>
</protein>
<keyword evidence="4" id="KW-1185">Reference proteome</keyword>
<evidence type="ECO:0000256" key="1">
    <source>
        <dbReference type="SAM" id="MobiDB-lite"/>
    </source>
</evidence>
<dbReference type="InterPro" id="IPR025188">
    <property type="entry name" value="DUF4113"/>
</dbReference>
<feature type="compositionally biased region" description="Basic and acidic residues" evidence="1">
    <location>
        <begin position="38"/>
        <end position="48"/>
    </location>
</feature>
<dbReference type="Proteomes" id="UP000754821">
    <property type="component" value="Unassembled WGS sequence"/>
</dbReference>
<accession>A0ABR9FEV2</accession>
<proteinExistence type="predicted"/>
<dbReference type="EMBL" id="RRZC01000022">
    <property type="protein sequence ID" value="MBE0405023.1"/>
    <property type="molecule type" value="Genomic_DNA"/>
</dbReference>
<feature type="region of interest" description="Disordered" evidence="1">
    <location>
        <begin position="38"/>
        <end position="58"/>
    </location>
</feature>